<dbReference type="EMBL" id="MSFL01000001">
    <property type="protein sequence ID" value="PWY92829.1"/>
    <property type="molecule type" value="Genomic_DNA"/>
</dbReference>
<evidence type="ECO:0008006" key="5">
    <source>
        <dbReference type="Google" id="ProtNLM"/>
    </source>
</evidence>
<accession>A0A317X2I8</accession>
<dbReference type="OrthoDB" id="21471at2759"/>
<dbReference type="InterPro" id="IPR032710">
    <property type="entry name" value="NTF2-like_dom_sf"/>
</dbReference>
<dbReference type="Gene3D" id="3.10.450.50">
    <property type="match status" value="1"/>
</dbReference>
<feature type="region of interest" description="Disordered" evidence="1">
    <location>
        <begin position="202"/>
        <end position="224"/>
    </location>
</feature>
<dbReference type="RefSeq" id="XP_025404568.1">
    <property type="nucleotide sequence ID" value="XM_025546269.1"/>
</dbReference>
<evidence type="ECO:0000313" key="4">
    <source>
        <dbReference type="Proteomes" id="UP000247233"/>
    </source>
</evidence>
<keyword evidence="4" id="KW-1185">Reference proteome</keyword>
<feature type="signal peptide" evidence="2">
    <location>
        <begin position="1"/>
        <end position="19"/>
    </location>
</feature>
<gene>
    <name evidence="3" type="ORF">BO70DRAFT_392208</name>
</gene>
<dbReference type="SUPFAM" id="SSF54427">
    <property type="entry name" value="NTF2-like"/>
    <property type="match status" value="1"/>
</dbReference>
<evidence type="ECO:0000256" key="2">
    <source>
        <dbReference type="SAM" id="SignalP"/>
    </source>
</evidence>
<dbReference type="AlphaFoldDB" id="A0A317X2I8"/>
<dbReference type="Proteomes" id="UP000247233">
    <property type="component" value="Unassembled WGS sequence"/>
</dbReference>
<feature type="compositionally biased region" description="Basic and acidic residues" evidence="1">
    <location>
        <begin position="204"/>
        <end position="224"/>
    </location>
</feature>
<reference evidence="3 4" key="1">
    <citation type="submission" date="2016-12" db="EMBL/GenBank/DDBJ databases">
        <title>The genomes of Aspergillus section Nigri reveals drivers in fungal speciation.</title>
        <authorList>
            <consortium name="DOE Joint Genome Institute"/>
            <person name="Vesth T.C."/>
            <person name="Nybo J."/>
            <person name="Theobald S."/>
            <person name="Brandl J."/>
            <person name="Frisvad J.C."/>
            <person name="Nielsen K.F."/>
            <person name="Lyhne E.K."/>
            <person name="Kogle M.E."/>
            <person name="Kuo A."/>
            <person name="Riley R."/>
            <person name="Clum A."/>
            <person name="Nolan M."/>
            <person name="Lipzen A."/>
            <person name="Salamov A."/>
            <person name="Henrissat B."/>
            <person name="Wiebenga A."/>
            <person name="De Vries R.P."/>
            <person name="Grigoriev I.V."/>
            <person name="Mortensen U.H."/>
            <person name="Andersen M.R."/>
            <person name="Baker S.E."/>
        </authorList>
    </citation>
    <scope>NUCLEOTIDE SEQUENCE [LARGE SCALE GENOMIC DNA]</scope>
    <source>
        <strain evidence="3 4">CBS 117.55</strain>
    </source>
</reference>
<comment type="caution">
    <text evidence="3">The sequence shown here is derived from an EMBL/GenBank/DDBJ whole genome shotgun (WGS) entry which is preliminary data.</text>
</comment>
<dbReference type="STRING" id="1448321.A0A317X2I8"/>
<sequence>MPLIGTGIVDLSILLTVLPTENCLIDNFADQGTAASTFSANETLSGAPFPRAGSLDDILGMGRGKLLLALVALALLPPLMVWLRGEGWTGRTFWSPSTFPGCSTPMDYAESHATVMKSVSDLHIVRYDQAWAKDGHVLLRYTAEGSHCGEPYKGIQKSEPPKRARWSAAAIFEVEGGKIRSFVKDWDQKVMQIQLGWAPVTESEDPRWNREVLADPERGRKVEG</sequence>
<protein>
    <recommendedName>
        <fullName evidence="5">NTF2-like protein</fullName>
    </recommendedName>
</protein>
<keyword evidence="2" id="KW-0732">Signal</keyword>
<dbReference type="VEuPathDB" id="FungiDB:BO70DRAFT_392208"/>
<name>A0A317X2I8_9EURO</name>
<evidence type="ECO:0000256" key="1">
    <source>
        <dbReference type="SAM" id="MobiDB-lite"/>
    </source>
</evidence>
<feature type="chain" id="PRO_5016415110" description="NTF2-like protein" evidence="2">
    <location>
        <begin position="20"/>
        <end position="224"/>
    </location>
</feature>
<proteinExistence type="predicted"/>
<evidence type="ECO:0000313" key="3">
    <source>
        <dbReference type="EMBL" id="PWY92829.1"/>
    </source>
</evidence>
<organism evidence="3 4">
    <name type="scientific">Aspergillus heteromorphus CBS 117.55</name>
    <dbReference type="NCBI Taxonomy" id="1448321"/>
    <lineage>
        <taxon>Eukaryota</taxon>
        <taxon>Fungi</taxon>
        <taxon>Dikarya</taxon>
        <taxon>Ascomycota</taxon>
        <taxon>Pezizomycotina</taxon>
        <taxon>Eurotiomycetes</taxon>
        <taxon>Eurotiomycetidae</taxon>
        <taxon>Eurotiales</taxon>
        <taxon>Aspergillaceae</taxon>
        <taxon>Aspergillus</taxon>
        <taxon>Aspergillus subgen. Circumdati</taxon>
    </lineage>
</organism>
<dbReference type="GeneID" id="37068506"/>